<dbReference type="InterPro" id="IPR036735">
    <property type="entry name" value="NGN_dom_sf"/>
</dbReference>
<dbReference type="Proteomes" id="UP001213000">
    <property type="component" value="Unassembled WGS sequence"/>
</dbReference>
<evidence type="ECO:0000256" key="4">
    <source>
        <dbReference type="ARBA" id="ARBA00029865"/>
    </source>
</evidence>
<dbReference type="AlphaFoldDB" id="A0AAD5VIG7"/>
<comment type="similarity">
    <text evidence="1">Belongs to the SPT5 family.</text>
</comment>
<dbReference type="GO" id="GO:0032784">
    <property type="term" value="P:regulation of DNA-templated transcription elongation"/>
    <property type="evidence" value="ECO:0007669"/>
    <property type="project" value="InterPro"/>
</dbReference>
<dbReference type="PANTHER" id="PTHR11125:SF7">
    <property type="entry name" value="TRANSCRIPTION ELONGATION FACTOR SPT5"/>
    <property type="match status" value="1"/>
</dbReference>
<evidence type="ECO:0000313" key="9">
    <source>
        <dbReference type="Proteomes" id="UP001213000"/>
    </source>
</evidence>
<dbReference type="Pfam" id="PF00467">
    <property type="entry name" value="KOW"/>
    <property type="match status" value="1"/>
</dbReference>
<feature type="compositionally biased region" description="Acidic residues" evidence="6">
    <location>
        <begin position="58"/>
        <end position="85"/>
    </location>
</feature>
<evidence type="ECO:0000256" key="1">
    <source>
        <dbReference type="ARBA" id="ARBA00006956"/>
    </source>
</evidence>
<dbReference type="GO" id="GO:0032044">
    <property type="term" value="C:DSIF complex"/>
    <property type="evidence" value="ECO:0007669"/>
    <property type="project" value="TreeGrafter"/>
</dbReference>
<dbReference type="SMART" id="SM00739">
    <property type="entry name" value="KOW"/>
    <property type="match status" value="2"/>
</dbReference>
<dbReference type="SUPFAM" id="SSF50104">
    <property type="entry name" value="Translation proteins SH3-like domain"/>
    <property type="match status" value="1"/>
</dbReference>
<dbReference type="InterPro" id="IPR039659">
    <property type="entry name" value="SPT5"/>
</dbReference>
<dbReference type="InterPro" id="IPR008991">
    <property type="entry name" value="Translation_prot_SH3-like_sf"/>
</dbReference>
<dbReference type="InterPro" id="IPR005100">
    <property type="entry name" value="NGN-domain"/>
</dbReference>
<dbReference type="PANTHER" id="PTHR11125">
    <property type="entry name" value="SUPPRESSOR OF TY 5"/>
    <property type="match status" value="1"/>
</dbReference>
<dbReference type="Pfam" id="PF03439">
    <property type="entry name" value="Spt5-NGN"/>
    <property type="match status" value="1"/>
</dbReference>
<keyword evidence="9" id="KW-1185">Reference proteome</keyword>
<feature type="region of interest" description="Disordered" evidence="6">
    <location>
        <begin position="129"/>
        <end position="149"/>
    </location>
</feature>
<feature type="region of interest" description="Disordered" evidence="6">
    <location>
        <begin position="1"/>
        <end position="85"/>
    </location>
</feature>
<dbReference type="EMBL" id="JANIEX010001374">
    <property type="protein sequence ID" value="KAJ3558732.1"/>
    <property type="molecule type" value="Genomic_DNA"/>
</dbReference>
<keyword evidence="2" id="KW-0804">Transcription</keyword>
<dbReference type="InterPro" id="IPR005824">
    <property type="entry name" value="KOW"/>
</dbReference>
<evidence type="ECO:0000259" key="7">
    <source>
        <dbReference type="SMART" id="SM00739"/>
    </source>
</evidence>
<gene>
    <name evidence="8" type="ORF">NP233_g11449</name>
</gene>
<evidence type="ECO:0000256" key="3">
    <source>
        <dbReference type="ARBA" id="ARBA00024691"/>
    </source>
</evidence>
<dbReference type="GO" id="GO:0003729">
    <property type="term" value="F:mRNA binding"/>
    <property type="evidence" value="ECO:0007669"/>
    <property type="project" value="TreeGrafter"/>
</dbReference>
<name>A0AAD5VIG7_9AGAR</name>
<proteinExistence type="inferred from homology"/>
<organism evidence="8 9">
    <name type="scientific">Leucocoprinus birnbaumii</name>
    <dbReference type="NCBI Taxonomy" id="56174"/>
    <lineage>
        <taxon>Eukaryota</taxon>
        <taxon>Fungi</taxon>
        <taxon>Dikarya</taxon>
        <taxon>Basidiomycota</taxon>
        <taxon>Agaricomycotina</taxon>
        <taxon>Agaricomycetes</taxon>
        <taxon>Agaricomycetidae</taxon>
        <taxon>Agaricales</taxon>
        <taxon>Agaricineae</taxon>
        <taxon>Agaricaceae</taxon>
        <taxon>Leucocoprinus</taxon>
    </lineage>
</organism>
<feature type="compositionally biased region" description="Polar residues" evidence="6">
    <location>
        <begin position="134"/>
        <end position="149"/>
    </location>
</feature>
<comment type="function">
    <text evidence="3">The SPT4-SPT5 complex mediates both activation and inhibition of transcription elongation, and plays a role in pre-mRNA processing. This complex seems to be important for the stability of the RNA polymerase II elongation machinery on the chromatin template but not for the inherent ability of this machinery to translocate down the gene.</text>
</comment>
<evidence type="ECO:0000256" key="5">
    <source>
        <dbReference type="ARBA" id="ARBA00031006"/>
    </source>
</evidence>
<protein>
    <recommendedName>
        <fullName evidence="4">Chromatin elongation factor SPT5</fullName>
    </recommendedName>
    <alternativeName>
        <fullName evidence="5">Chromatin elongation factor spt5</fullName>
    </alternativeName>
</protein>
<comment type="caution">
    <text evidence="8">The sequence shown here is derived from an EMBL/GenBank/DDBJ whole genome shotgun (WGS) entry which is preliminary data.</text>
</comment>
<evidence type="ECO:0000256" key="6">
    <source>
        <dbReference type="SAM" id="MobiDB-lite"/>
    </source>
</evidence>
<dbReference type="GO" id="GO:0006357">
    <property type="term" value="P:regulation of transcription by RNA polymerase II"/>
    <property type="evidence" value="ECO:0007669"/>
    <property type="project" value="InterPro"/>
</dbReference>
<evidence type="ECO:0000313" key="8">
    <source>
        <dbReference type="EMBL" id="KAJ3558732.1"/>
    </source>
</evidence>
<evidence type="ECO:0000256" key="2">
    <source>
        <dbReference type="ARBA" id="ARBA00023163"/>
    </source>
</evidence>
<sequence length="832" mass="94427">MTAKRSSHPGKNNDVIVSEKLPNRSQRKTPSSSSETVPSPVRNRARRKIPGRNPFLDIEADVDGNDVSGEEAENDDDDAGPEATDDMMIEDTPLFTRLHLEREMNQDNSIIDQIASRYLTQQSSIPVPTHYRQSENNHAAGNAGPSHSNQDKNFLAAEVPQFERMTADLPPRMRERLKAHVLISIPPCEDDWETWEVPVDIGKEEVTVHDILLVAEYGGVHRRSTPPRSAFTSPGLSGHIYIEAQTRFDVVTLCKPLRGVHWWNVKFVTREDAMKLLNRRPASYMPRTNTWIRLAQWPYQNDLAFVKEVLNNEALRVMVVPRVRYYKTGYVIQSWKRPKACLFSREEAIKISGPLSLRTEGSGSSARNFYFDIRYEFTIPFDSYTTYDSSGFLELVVDSSGYLHIDIYPQLADLAYFMNCVSIPHTFKLLTLRLTENRKLRGGDRVLITPKNLNFNADGYRHIGRVCIVDDITNTCAYIHFLSSNSGAPETLQVPLSSIRRHFRIGDYVRVKAGHLKGRVGWVTNINDAEEQMTVLESAVPTNQMDVMISLVEFIEVECRQGENPNREVFDMGKSPLSVYENVPVTLLEGPLKGRSGLVRSISIRRIAQVELRGSHALRNQLQDLDVRHLAFELDYRKWFRLQVADLDENQIDVKLEAIHTIPAACSLLSAYSEVRRSTTPLPKSNFLMDNYSSVDSPTPISSGGIIPDTCWLMKLPHRDTFRTLQLSIQSFGTYENGKWDGLIGFYKGINEDRVKFFSKESGHLLIPFYYLNHVPPTKCPQNAHCLAEGKDLGGRFKILTFGEYDCEVVPFRGVKADKTRRIATKDLATIG</sequence>
<dbReference type="Gene3D" id="3.30.70.940">
    <property type="entry name" value="NusG, N-terminal domain"/>
    <property type="match status" value="1"/>
</dbReference>
<feature type="compositionally biased region" description="Low complexity" evidence="6">
    <location>
        <begin position="29"/>
        <end position="41"/>
    </location>
</feature>
<feature type="domain" description="KOW" evidence="7">
    <location>
        <begin position="502"/>
        <end position="529"/>
    </location>
</feature>
<dbReference type="GO" id="GO:0006368">
    <property type="term" value="P:transcription elongation by RNA polymerase II"/>
    <property type="evidence" value="ECO:0007669"/>
    <property type="project" value="TreeGrafter"/>
</dbReference>
<reference evidence="8" key="1">
    <citation type="submission" date="2022-07" db="EMBL/GenBank/DDBJ databases">
        <title>Genome Sequence of Leucocoprinus birnbaumii.</title>
        <authorList>
            <person name="Buettner E."/>
        </authorList>
    </citation>
    <scope>NUCLEOTIDE SEQUENCE</scope>
    <source>
        <strain evidence="8">VT141</strain>
    </source>
</reference>
<feature type="domain" description="KOW" evidence="7">
    <location>
        <begin position="578"/>
        <end position="605"/>
    </location>
</feature>
<accession>A0AAD5VIG7</accession>